<gene>
    <name evidence="2" type="ORF">PNOK_0044300</name>
</gene>
<accession>A0A286UVA2</accession>
<reference evidence="2 3" key="1">
    <citation type="journal article" date="2017" name="Mol. Ecol.">
        <title>Comparative and population genomic landscape of Phellinus noxius: A hypervariable fungus causing root rot in trees.</title>
        <authorList>
            <person name="Chung C.L."/>
            <person name="Lee T.J."/>
            <person name="Akiba M."/>
            <person name="Lee H.H."/>
            <person name="Kuo T.H."/>
            <person name="Liu D."/>
            <person name="Ke H.M."/>
            <person name="Yokoi T."/>
            <person name="Roa M.B."/>
            <person name="Lu M.J."/>
            <person name="Chang Y.Y."/>
            <person name="Ann P.J."/>
            <person name="Tsai J.N."/>
            <person name="Chen C.Y."/>
            <person name="Tzean S.S."/>
            <person name="Ota Y."/>
            <person name="Hattori T."/>
            <person name="Sahashi N."/>
            <person name="Liou R.F."/>
            <person name="Kikuchi T."/>
            <person name="Tsai I.J."/>
        </authorList>
    </citation>
    <scope>NUCLEOTIDE SEQUENCE [LARGE SCALE GENOMIC DNA]</scope>
    <source>
        <strain evidence="2 3">FFPRI411160</strain>
    </source>
</reference>
<dbReference type="AlphaFoldDB" id="A0A286UVA2"/>
<comment type="caution">
    <text evidence="2">The sequence shown here is derived from an EMBL/GenBank/DDBJ whole genome shotgun (WGS) entry which is preliminary data.</text>
</comment>
<feature type="region of interest" description="Disordered" evidence="1">
    <location>
        <begin position="57"/>
        <end position="85"/>
    </location>
</feature>
<proteinExistence type="predicted"/>
<evidence type="ECO:0000313" key="2">
    <source>
        <dbReference type="EMBL" id="PAV23375.1"/>
    </source>
</evidence>
<feature type="compositionally biased region" description="Polar residues" evidence="1">
    <location>
        <begin position="58"/>
        <end position="67"/>
    </location>
</feature>
<dbReference type="Proteomes" id="UP000217199">
    <property type="component" value="Unassembled WGS sequence"/>
</dbReference>
<sequence length="85" mass="9299">MGPEMDIVTSGSEGRGRGAVREYGMSNVRCIRDTEVRDIRLSLSKLQLELELDFDFDSTGQDSTGLESTGLGGNQWAGRDETGRD</sequence>
<organism evidence="2 3">
    <name type="scientific">Pyrrhoderma noxium</name>
    <dbReference type="NCBI Taxonomy" id="2282107"/>
    <lineage>
        <taxon>Eukaryota</taxon>
        <taxon>Fungi</taxon>
        <taxon>Dikarya</taxon>
        <taxon>Basidiomycota</taxon>
        <taxon>Agaricomycotina</taxon>
        <taxon>Agaricomycetes</taxon>
        <taxon>Hymenochaetales</taxon>
        <taxon>Hymenochaetaceae</taxon>
        <taxon>Pyrrhoderma</taxon>
    </lineage>
</organism>
<dbReference type="EMBL" id="NBII01000001">
    <property type="protein sequence ID" value="PAV23375.1"/>
    <property type="molecule type" value="Genomic_DNA"/>
</dbReference>
<protein>
    <submittedName>
        <fullName evidence="2">Uncharacterized protein</fullName>
    </submittedName>
</protein>
<dbReference type="InParanoid" id="A0A286UVA2"/>
<name>A0A286UVA2_9AGAM</name>
<evidence type="ECO:0000256" key="1">
    <source>
        <dbReference type="SAM" id="MobiDB-lite"/>
    </source>
</evidence>
<keyword evidence="3" id="KW-1185">Reference proteome</keyword>
<evidence type="ECO:0000313" key="3">
    <source>
        <dbReference type="Proteomes" id="UP000217199"/>
    </source>
</evidence>